<evidence type="ECO:0000256" key="2">
    <source>
        <dbReference type="SAM" id="Phobius"/>
    </source>
</evidence>
<keyword evidence="2" id="KW-1133">Transmembrane helix</keyword>
<feature type="domain" description="Peptidase C14 caspase" evidence="3">
    <location>
        <begin position="86"/>
        <end position="275"/>
    </location>
</feature>
<accession>A0A8J2MW30</accession>
<feature type="region of interest" description="Disordered" evidence="1">
    <location>
        <begin position="1"/>
        <end position="44"/>
    </location>
</feature>
<sequence>MGQQGEPTAFRSSSPAKVSRKSSLVIPDDAAAAQTARKEEENMERKRDAVRQAIFQEASDEALEIPIGYLKVAVKIIRWDESIDDFEGHTKEIERLESIFKNKFGYECSVHAINDSKRPQLDINKAILDHVHKHDDPHSLLIIYYTGHGSRDKEGGYLELSAKEDPSHARGRHMAKASWRKAEVPVLNEMEGDALVILDCCMASAAAAKCRNVGSRIYQLLAASAEESFTSGPGPNSFTTALCNSLEELLAEKGGPFLLTQLCEKINEKRKRQPCLIWDRLRSYKRTVQLGPLHQHQTQERKAAFRKDALERASINLRLSLKVEDLDKDQIKHIAREIPRICREAKVDIRRIYWEGMTSKKRAMSSIIDADSDDAFEVTIDDRSEDAIGGARPMVFAAAVHSVNRAYRVRNAFRKIQDHRRPVYVNADGGFQLLARTLMTGSMAVAFALVGALIFTETRERCILFLAGVAMVVAYQMQQLEQDLQGNRRRRGSC</sequence>
<keyword evidence="2" id="KW-0472">Membrane</keyword>
<dbReference type="Pfam" id="PF00656">
    <property type="entry name" value="Peptidase_C14"/>
    <property type="match status" value="1"/>
</dbReference>
<dbReference type="Gene3D" id="3.40.50.1460">
    <property type="match status" value="1"/>
</dbReference>
<dbReference type="GeneID" id="67012983"/>
<dbReference type="GO" id="GO:0006508">
    <property type="term" value="P:proteolysis"/>
    <property type="evidence" value="ECO:0007669"/>
    <property type="project" value="InterPro"/>
</dbReference>
<dbReference type="RefSeq" id="XP_043165161.1">
    <property type="nucleotide sequence ID" value="XM_043309226.1"/>
</dbReference>
<feature type="transmembrane region" description="Helical" evidence="2">
    <location>
        <begin position="462"/>
        <end position="478"/>
    </location>
</feature>
<feature type="compositionally biased region" description="Low complexity" evidence="1">
    <location>
        <begin position="11"/>
        <end position="23"/>
    </location>
</feature>
<reference evidence="4" key="1">
    <citation type="submission" date="2021-05" db="EMBL/GenBank/DDBJ databases">
        <authorList>
            <person name="Stam R."/>
        </authorList>
    </citation>
    <scope>NUCLEOTIDE SEQUENCE</scope>
    <source>
        <strain evidence="4">CS162</strain>
    </source>
</reference>
<keyword evidence="2" id="KW-0812">Transmembrane</keyword>
<name>A0A8J2MW30_9PLEO</name>
<comment type="caution">
    <text evidence="4">The sequence shown here is derived from an EMBL/GenBank/DDBJ whole genome shotgun (WGS) entry which is preliminary data.</text>
</comment>
<gene>
    <name evidence="4" type="ORF">ALTATR162_LOCUS1628</name>
</gene>
<evidence type="ECO:0000313" key="5">
    <source>
        <dbReference type="Proteomes" id="UP000676310"/>
    </source>
</evidence>
<dbReference type="EMBL" id="CAJRGZ010000015">
    <property type="protein sequence ID" value="CAG5144944.1"/>
    <property type="molecule type" value="Genomic_DNA"/>
</dbReference>
<evidence type="ECO:0000313" key="4">
    <source>
        <dbReference type="EMBL" id="CAG5144944.1"/>
    </source>
</evidence>
<evidence type="ECO:0000259" key="3">
    <source>
        <dbReference type="Pfam" id="PF00656"/>
    </source>
</evidence>
<proteinExistence type="predicted"/>
<protein>
    <recommendedName>
        <fullName evidence="3">Peptidase C14 caspase domain-containing protein</fullName>
    </recommendedName>
</protein>
<dbReference type="OrthoDB" id="4760831at2759"/>
<feature type="transmembrane region" description="Helical" evidence="2">
    <location>
        <begin position="433"/>
        <end position="455"/>
    </location>
</feature>
<dbReference type="Proteomes" id="UP000676310">
    <property type="component" value="Unassembled WGS sequence"/>
</dbReference>
<dbReference type="GO" id="GO:0004197">
    <property type="term" value="F:cysteine-type endopeptidase activity"/>
    <property type="evidence" value="ECO:0007669"/>
    <property type="project" value="InterPro"/>
</dbReference>
<evidence type="ECO:0000256" key="1">
    <source>
        <dbReference type="SAM" id="MobiDB-lite"/>
    </source>
</evidence>
<organism evidence="4 5">
    <name type="scientific">Alternaria atra</name>
    <dbReference type="NCBI Taxonomy" id="119953"/>
    <lineage>
        <taxon>Eukaryota</taxon>
        <taxon>Fungi</taxon>
        <taxon>Dikarya</taxon>
        <taxon>Ascomycota</taxon>
        <taxon>Pezizomycotina</taxon>
        <taxon>Dothideomycetes</taxon>
        <taxon>Pleosporomycetidae</taxon>
        <taxon>Pleosporales</taxon>
        <taxon>Pleosporineae</taxon>
        <taxon>Pleosporaceae</taxon>
        <taxon>Alternaria</taxon>
        <taxon>Alternaria sect. Ulocladioides</taxon>
    </lineage>
</organism>
<dbReference type="AlphaFoldDB" id="A0A8J2MW30"/>
<keyword evidence="5" id="KW-1185">Reference proteome</keyword>
<dbReference type="InterPro" id="IPR011600">
    <property type="entry name" value="Pept_C14_caspase"/>
</dbReference>